<dbReference type="Gene3D" id="1.10.10.10">
    <property type="entry name" value="Winged helix-like DNA-binding domain superfamily/Winged helix DNA-binding domain"/>
    <property type="match status" value="1"/>
</dbReference>
<dbReference type="RefSeq" id="WP_123166692.1">
    <property type="nucleotide sequence ID" value="NZ_RIAX01000023.1"/>
</dbReference>
<protein>
    <submittedName>
        <fullName evidence="1">Uncharacterized protein</fullName>
    </submittedName>
</protein>
<evidence type="ECO:0000313" key="2">
    <source>
        <dbReference type="Proteomes" id="UP000275473"/>
    </source>
</evidence>
<dbReference type="AlphaFoldDB" id="A0A3M8P401"/>
<evidence type="ECO:0000313" key="1">
    <source>
        <dbReference type="EMBL" id="RNF38131.1"/>
    </source>
</evidence>
<dbReference type="InterPro" id="IPR036388">
    <property type="entry name" value="WH-like_DNA-bd_sf"/>
</dbReference>
<sequence>MDKLKAKLRSELAGNPDVSVLDEKVWQLPIVSYDVSFDRVKRFRMDILMKMLLLAFQETDIRRAATLAEMLSVEELFVSDLISKMKRTGLILLGKKGYVLTPKGYDYLEKGIFEESLDREQAIISYSAAHDDYRMAETGSPSPGGELPVYRYAMEKHADTEAMLNLLSEEKETAEEKFQIIVSGIADCEERTADYVPCLEFQLHDHKQDIVYARVWNTMTGSWDETLEKQIEEQEVVTWREAMKKRETSFS</sequence>
<proteinExistence type="predicted"/>
<dbReference type="EMBL" id="RIAX01000023">
    <property type="protein sequence ID" value="RNF38131.1"/>
    <property type="molecule type" value="Genomic_DNA"/>
</dbReference>
<keyword evidence="2" id="KW-1185">Reference proteome</keyword>
<reference evidence="1 2" key="1">
    <citation type="journal article" date="2018" name="Int. J. Syst. Evol. Microbiol.">
        <title>Planococcus salinus sp. nov., a moderately halophilic bacterium isolated from a saline-alkali soil.</title>
        <authorList>
            <person name="Gan L."/>
        </authorList>
    </citation>
    <scope>NUCLEOTIDE SEQUENCE [LARGE SCALE GENOMIC DNA]</scope>
    <source>
        <strain evidence="1 2">LCB217</strain>
    </source>
</reference>
<name>A0A3M8P401_9BACL</name>
<accession>A0A3M8P401</accession>
<gene>
    <name evidence="1" type="ORF">EEX84_16185</name>
</gene>
<dbReference type="Proteomes" id="UP000275473">
    <property type="component" value="Unassembled WGS sequence"/>
</dbReference>
<comment type="caution">
    <text evidence="1">The sequence shown here is derived from an EMBL/GenBank/DDBJ whole genome shotgun (WGS) entry which is preliminary data.</text>
</comment>
<dbReference type="InterPro" id="IPR036390">
    <property type="entry name" value="WH_DNA-bd_sf"/>
</dbReference>
<organism evidence="1 2">
    <name type="scientific">Planococcus salinus</name>
    <dbReference type="NCBI Taxonomy" id="1848460"/>
    <lineage>
        <taxon>Bacteria</taxon>
        <taxon>Bacillati</taxon>
        <taxon>Bacillota</taxon>
        <taxon>Bacilli</taxon>
        <taxon>Bacillales</taxon>
        <taxon>Caryophanaceae</taxon>
        <taxon>Planococcus</taxon>
    </lineage>
</organism>
<dbReference type="OrthoDB" id="2730772at2"/>
<dbReference type="SUPFAM" id="SSF46785">
    <property type="entry name" value="Winged helix' DNA-binding domain"/>
    <property type="match status" value="1"/>
</dbReference>